<protein>
    <submittedName>
        <fullName evidence="1">Uncharacterized protein</fullName>
    </submittedName>
</protein>
<gene>
    <name evidence="1" type="ORF">QTG54_011183</name>
</gene>
<name>A0AAD8Y1J3_9STRA</name>
<dbReference type="InterPro" id="IPR027417">
    <property type="entry name" value="P-loop_NTPase"/>
</dbReference>
<keyword evidence="2" id="KW-1185">Reference proteome</keyword>
<evidence type="ECO:0000313" key="1">
    <source>
        <dbReference type="EMBL" id="KAK1737889.1"/>
    </source>
</evidence>
<sequence length="26" mass="2894">MKPKFIFLDEITSGLDSENAVVVIDL</sequence>
<dbReference type="AlphaFoldDB" id="A0AAD8Y1J3"/>
<dbReference type="SUPFAM" id="SSF52540">
    <property type="entry name" value="P-loop containing nucleoside triphosphate hydrolases"/>
    <property type="match status" value="1"/>
</dbReference>
<dbReference type="EMBL" id="JATAAI010000022">
    <property type="protein sequence ID" value="KAK1737889.1"/>
    <property type="molecule type" value="Genomic_DNA"/>
</dbReference>
<accession>A0AAD8Y1J3</accession>
<comment type="caution">
    <text evidence="1">The sequence shown here is derived from an EMBL/GenBank/DDBJ whole genome shotgun (WGS) entry which is preliminary data.</text>
</comment>
<evidence type="ECO:0000313" key="2">
    <source>
        <dbReference type="Proteomes" id="UP001224775"/>
    </source>
</evidence>
<dbReference type="Proteomes" id="UP001224775">
    <property type="component" value="Unassembled WGS sequence"/>
</dbReference>
<reference evidence="1" key="1">
    <citation type="submission" date="2023-06" db="EMBL/GenBank/DDBJ databases">
        <title>Survivors Of The Sea: Transcriptome response of Skeletonema marinoi to long-term dormancy.</title>
        <authorList>
            <person name="Pinder M.I.M."/>
            <person name="Kourtchenko O."/>
            <person name="Robertson E.K."/>
            <person name="Larsson T."/>
            <person name="Maumus F."/>
            <person name="Osuna-Cruz C.M."/>
            <person name="Vancaester E."/>
            <person name="Stenow R."/>
            <person name="Vandepoele K."/>
            <person name="Ploug H."/>
            <person name="Bruchert V."/>
            <person name="Godhe A."/>
            <person name="Topel M."/>
        </authorList>
    </citation>
    <scope>NUCLEOTIDE SEQUENCE</scope>
    <source>
        <strain evidence="1">R05AC</strain>
    </source>
</reference>
<organism evidence="1 2">
    <name type="scientific">Skeletonema marinoi</name>
    <dbReference type="NCBI Taxonomy" id="267567"/>
    <lineage>
        <taxon>Eukaryota</taxon>
        <taxon>Sar</taxon>
        <taxon>Stramenopiles</taxon>
        <taxon>Ochrophyta</taxon>
        <taxon>Bacillariophyta</taxon>
        <taxon>Coscinodiscophyceae</taxon>
        <taxon>Thalassiosirophycidae</taxon>
        <taxon>Thalassiosirales</taxon>
        <taxon>Skeletonemataceae</taxon>
        <taxon>Skeletonema</taxon>
        <taxon>Skeletonema marinoi-dohrnii complex</taxon>
    </lineage>
</organism>
<proteinExistence type="predicted"/>